<comment type="similarity">
    <text evidence="10">In the N-terminal section; belongs to the methyltransferase superfamily. tRNA (mnm(5)s(2)U34)-methyltransferase family.</text>
</comment>
<dbReference type="EC" id="1.5.-.-" evidence="10"/>
<keyword evidence="1 10" id="KW-0963">Cytoplasm</keyword>
<evidence type="ECO:0000313" key="15">
    <source>
        <dbReference type="Proteomes" id="UP000525987"/>
    </source>
</evidence>
<dbReference type="InterPro" id="IPR023032">
    <property type="entry name" value="tRNA_MAMT_biosynth_bifunc_MnmC"/>
</dbReference>
<dbReference type="Gene3D" id="3.40.50.150">
    <property type="entry name" value="Vaccinia Virus protein VP39"/>
    <property type="match status" value="1"/>
</dbReference>
<dbReference type="GO" id="GO:0032259">
    <property type="term" value="P:methylation"/>
    <property type="evidence" value="ECO:0007669"/>
    <property type="project" value="UniProtKB-KW"/>
</dbReference>
<gene>
    <name evidence="10" type="primary">mnmC</name>
    <name evidence="14" type="ORF">FHR96_002011</name>
</gene>
<name>A0A7W5G5Q1_9GAMM</name>
<dbReference type="InterPro" id="IPR008471">
    <property type="entry name" value="MnmC-like_methylTransf"/>
</dbReference>
<feature type="domain" description="MnmC-like methyltransferase" evidence="13">
    <location>
        <begin position="127"/>
        <end position="246"/>
    </location>
</feature>
<protein>
    <recommendedName>
        <fullName evidence="10">tRNA 5-methylaminomethyl-2-thiouridine biosynthesis bifunctional protein MnmC</fullName>
        <shortName evidence="10">tRNA mnm(5)s(2)U biosynthesis bifunctional protein</shortName>
    </recommendedName>
    <domain>
        <recommendedName>
            <fullName evidence="10">tRNA (mnm(5)s(2)U34)-methyltransferase</fullName>
            <ecNumber evidence="10">2.1.1.61</ecNumber>
        </recommendedName>
    </domain>
    <domain>
        <recommendedName>
            <fullName evidence="10">FAD-dependent cmnm(5)s(2)U34 oxidoreductase</fullName>
            <ecNumber evidence="10">1.5.-.-</ecNumber>
        </recommendedName>
    </domain>
</protein>
<keyword evidence="15" id="KW-1185">Reference proteome</keyword>
<comment type="subcellular location">
    <subcellularLocation>
        <location evidence="10">Cytoplasm</location>
    </subcellularLocation>
</comment>
<dbReference type="Gene3D" id="3.50.50.60">
    <property type="entry name" value="FAD/NAD(P)-binding domain"/>
    <property type="match status" value="2"/>
</dbReference>
<dbReference type="InterPro" id="IPR029063">
    <property type="entry name" value="SAM-dependent_MTases_sf"/>
</dbReference>
<comment type="caution">
    <text evidence="14">The sequence shown here is derived from an EMBL/GenBank/DDBJ whole genome shotgun (WGS) entry which is preliminary data.</text>
</comment>
<evidence type="ECO:0000256" key="9">
    <source>
        <dbReference type="ARBA" id="ARBA00023268"/>
    </source>
</evidence>
<evidence type="ECO:0000256" key="7">
    <source>
        <dbReference type="ARBA" id="ARBA00022827"/>
    </source>
</evidence>
<keyword evidence="8 10" id="KW-0560">Oxidoreductase</keyword>
<evidence type="ECO:0000259" key="13">
    <source>
        <dbReference type="Pfam" id="PF05430"/>
    </source>
</evidence>
<dbReference type="AlphaFoldDB" id="A0A7W5G5Q1"/>
<dbReference type="GO" id="GO:0050660">
    <property type="term" value="F:flavin adenine dinucleotide binding"/>
    <property type="evidence" value="ECO:0007669"/>
    <property type="project" value="UniProtKB-UniRule"/>
</dbReference>
<keyword evidence="3 10" id="KW-0285">Flavoprotein</keyword>
<comment type="similarity">
    <text evidence="10">In the C-terminal section; belongs to the DAO family.</text>
</comment>
<dbReference type="EMBL" id="JACHXM010000007">
    <property type="protein sequence ID" value="MBB3141137.1"/>
    <property type="molecule type" value="Genomic_DNA"/>
</dbReference>
<dbReference type="GO" id="GO:0002098">
    <property type="term" value="P:tRNA wobble uridine modification"/>
    <property type="evidence" value="ECO:0007669"/>
    <property type="project" value="TreeGrafter"/>
</dbReference>
<keyword evidence="4 10" id="KW-0808">Transferase</keyword>
<evidence type="ECO:0000256" key="6">
    <source>
        <dbReference type="ARBA" id="ARBA00022694"/>
    </source>
</evidence>
<evidence type="ECO:0000256" key="5">
    <source>
        <dbReference type="ARBA" id="ARBA00022691"/>
    </source>
</evidence>
<dbReference type="Pfam" id="PF05430">
    <property type="entry name" value="Methyltransf_30"/>
    <property type="match status" value="1"/>
</dbReference>
<dbReference type="InterPro" id="IPR006076">
    <property type="entry name" value="FAD-dep_OxRdtase"/>
</dbReference>
<evidence type="ECO:0000259" key="12">
    <source>
        <dbReference type="Pfam" id="PF01266"/>
    </source>
</evidence>
<feature type="region of interest" description="Disordered" evidence="11">
    <location>
        <begin position="249"/>
        <end position="268"/>
    </location>
</feature>
<dbReference type="Pfam" id="PF01266">
    <property type="entry name" value="DAO"/>
    <property type="match status" value="1"/>
</dbReference>
<evidence type="ECO:0000256" key="11">
    <source>
        <dbReference type="SAM" id="MobiDB-lite"/>
    </source>
</evidence>
<keyword evidence="7 10" id="KW-0274">FAD</keyword>
<evidence type="ECO:0000256" key="8">
    <source>
        <dbReference type="ARBA" id="ARBA00023002"/>
    </source>
</evidence>
<dbReference type="SUPFAM" id="SSF51905">
    <property type="entry name" value="FAD/NAD(P)-binding domain"/>
    <property type="match status" value="1"/>
</dbReference>
<evidence type="ECO:0000256" key="3">
    <source>
        <dbReference type="ARBA" id="ARBA00022630"/>
    </source>
</evidence>
<sequence>MTAAPDDLPPLAGLEHARLDWRQDANGETAPHSSAFDDVYFSRHDGRAETEHVFLAANRLPERFAHWRATRPFVVGETGFGTGLNMLCAWACFDAHAPAEARLHLVSTEKFPLERDDLARALAAWPDLAERAAALVAQWPEPVAGVHRLWLDQRVTLDLHFGDTTERLRLLDGAVDAWFLDGFAPSRNPEMWHPELFAAMAARSRPGATFATFTCAGVVKRGLKAAGFAWRKVPGFGRKREMLAGEIETPPEDERRRTTPWFTPPAPQPARRVAVIGAGLAGTTVAAALARRGVAVTLIDREGPGAGASGNAQGALYVKLAADTNRQSRTYLAGLLHARRWLEALDPEHTLWSPGGVLQLAPTERETRRQARFLANHPLPESVVRAVDADEAGRLAGLDLPHDGLGLSHDGLGLSHEGLGLSYGGLYYPLAGWVRPDALCRRLAASDGVSVYRGEVREISPIAGEDGAGGWRLALAGGDSAALAVDTLEIDQVVIAAATASNGFAQTAALPLQPVRGQISRLTLPSGAPAPTRVICAGGYAMPPLDGSLTFGASFAPNDADAATREADHAANLEELERTLPGYPAALAAADADLSPAALDGRAAVRAASPDKSPYAGPVPDAEAWRHDYAAMAKDATRAPERPGRHHPGLWISAAHGSRGLSSAPLCAELIASRICDEPLPLEAPLADHLHPGRRVIRDLIRGH</sequence>
<feature type="region of interest" description="tRNA (mnm(5)s(2)U34)-methyltransferase" evidence="10">
    <location>
        <begin position="1"/>
        <end position="248"/>
    </location>
</feature>
<dbReference type="PANTHER" id="PTHR13847">
    <property type="entry name" value="SARCOSINE DEHYDROGENASE-RELATED"/>
    <property type="match status" value="1"/>
</dbReference>
<evidence type="ECO:0000256" key="10">
    <source>
        <dbReference type="HAMAP-Rule" id="MF_01102"/>
    </source>
</evidence>
<comment type="cofactor">
    <cofactor evidence="10">
        <name>FAD</name>
        <dbReference type="ChEBI" id="CHEBI:57692"/>
    </cofactor>
</comment>
<comment type="catalytic activity">
    <reaction evidence="10">
        <text>5-aminomethyl-2-thiouridine(34) in tRNA + S-adenosyl-L-methionine = 5-methylaminomethyl-2-thiouridine(34) in tRNA + S-adenosyl-L-homocysteine + H(+)</text>
        <dbReference type="Rhea" id="RHEA:19569"/>
        <dbReference type="Rhea" id="RHEA-COMP:10195"/>
        <dbReference type="Rhea" id="RHEA-COMP:10197"/>
        <dbReference type="ChEBI" id="CHEBI:15378"/>
        <dbReference type="ChEBI" id="CHEBI:57856"/>
        <dbReference type="ChEBI" id="CHEBI:59789"/>
        <dbReference type="ChEBI" id="CHEBI:74454"/>
        <dbReference type="ChEBI" id="CHEBI:74455"/>
        <dbReference type="EC" id="2.1.1.61"/>
    </reaction>
</comment>
<evidence type="ECO:0000256" key="2">
    <source>
        <dbReference type="ARBA" id="ARBA00022603"/>
    </source>
</evidence>
<dbReference type="NCBIfam" id="NF002481">
    <property type="entry name" value="PRK01747.1-2"/>
    <property type="match status" value="1"/>
</dbReference>
<dbReference type="GO" id="GO:0016645">
    <property type="term" value="F:oxidoreductase activity, acting on the CH-NH group of donors"/>
    <property type="evidence" value="ECO:0007669"/>
    <property type="project" value="InterPro"/>
</dbReference>
<dbReference type="HAMAP" id="MF_01102">
    <property type="entry name" value="MnmC"/>
    <property type="match status" value="1"/>
</dbReference>
<organism evidence="14 15">
    <name type="scientific">Halomonas organivorans</name>
    <dbReference type="NCBI Taxonomy" id="257772"/>
    <lineage>
        <taxon>Bacteria</taxon>
        <taxon>Pseudomonadati</taxon>
        <taxon>Pseudomonadota</taxon>
        <taxon>Gammaproteobacteria</taxon>
        <taxon>Oceanospirillales</taxon>
        <taxon>Halomonadaceae</taxon>
        <taxon>Halomonas</taxon>
    </lineage>
</organism>
<dbReference type="GO" id="GO:0004808">
    <property type="term" value="F:tRNA (5-methylaminomethyl-2-thiouridylate)(34)-methyltransferase activity"/>
    <property type="evidence" value="ECO:0007669"/>
    <property type="project" value="UniProtKB-EC"/>
</dbReference>
<keyword evidence="2 10" id="KW-0489">Methyltransferase</keyword>
<feature type="domain" description="FAD dependent oxidoreductase" evidence="12">
    <location>
        <begin position="272"/>
        <end position="673"/>
    </location>
</feature>
<reference evidence="14 15" key="1">
    <citation type="submission" date="2020-08" db="EMBL/GenBank/DDBJ databases">
        <title>Genomic Encyclopedia of Type Strains, Phase III (KMG-III): the genomes of soil and plant-associated and newly described type strains.</title>
        <authorList>
            <person name="Whitman W."/>
        </authorList>
    </citation>
    <scope>NUCLEOTIDE SEQUENCE [LARGE SCALE GENOMIC DNA]</scope>
    <source>
        <strain evidence="14 15">CECT 5995</strain>
    </source>
</reference>
<dbReference type="Proteomes" id="UP000525987">
    <property type="component" value="Unassembled WGS sequence"/>
</dbReference>
<comment type="function">
    <text evidence="10">Catalyzes the last two steps in the biosynthesis of 5-methylaminomethyl-2-thiouridine (mnm(5)s(2)U) at the wobble position (U34) in tRNA. Catalyzes the FAD-dependent demodification of cmnm(5)s(2)U34 to nm(5)s(2)U34, followed by the transfer of a methyl group from S-adenosyl-L-methionine to nm(5)s(2)U34, to form mnm(5)s(2)U34.</text>
</comment>
<proteinExistence type="inferred from homology"/>
<feature type="region of interest" description="FAD-dependent cmnm(5)s(2)U34 oxidoreductase" evidence="10">
    <location>
        <begin position="276"/>
        <end position="704"/>
    </location>
</feature>
<dbReference type="RefSeq" id="WP_183387514.1">
    <property type="nucleotide sequence ID" value="NZ_JACHXM010000007.1"/>
</dbReference>
<evidence type="ECO:0000256" key="4">
    <source>
        <dbReference type="ARBA" id="ARBA00022679"/>
    </source>
</evidence>
<dbReference type="InterPro" id="IPR047785">
    <property type="entry name" value="tRNA_MNMC2"/>
</dbReference>
<dbReference type="NCBIfam" id="TIGR03197">
    <property type="entry name" value="MnmC_Cterm"/>
    <property type="match status" value="1"/>
</dbReference>
<dbReference type="InterPro" id="IPR017610">
    <property type="entry name" value="tRNA_S-uridine_synth_MnmC_C"/>
</dbReference>
<evidence type="ECO:0000256" key="1">
    <source>
        <dbReference type="ARBA" id="ARBA00022490"/>
    </source>
</evidence>
<keyword evidence="6 10" id="KW-0819">tRNA processing</keyword>
<keyword evidence="9 10" id="KW-0511">Multifunctional enzyme</keyword>
<dbReference type="InterPro" id="IPR036188">
    <property type="entry name" value="FAD/NAD-bd_sf"/>
</dbReference>
<dbReference type="GO" id="GO:0005737">
    <property type="term" value="C:cytoplasm"/>
    <property type="evidence" value="ECO:0007669"/>
    <property type="project" value="UniProtKB-SubCell"/>
</dbReference>
<dbReference type="NCBIfam" id="NF033855">
    <property type="entry name" value="tRNA_MNMC2"/>
    <property type="match status" value="1"/>
</dbReference>
<accession>A0A7W5G5Q1</accession>
<dbReference type="Gene3D" id="3.30.9.10">
    <property type="entry name" value="D-Amino Acid Oxidase, subunit A, domain 2"/>
    <property type="match status" value="1"/>
</dbReference>
<dbReference type="EC" id="2.1.1.61" evidence="10"/>
<dbReference type="PANTHER" id="PTHR13847:SF283">
    <property type="entry name" value="TRNA 5-METHYLAMINOMETHYL-2-THIOURIDINE BIOSYNTHESIS BIFUNCTIONAL PROTEIN MNMC"/>
    <property type="match status" value="1"/>
</dbReference>
<keyword evidence="5 10" id="KW-0949">S-adenosyl-L-methionine</keyword>
<evidence type="ECO:0000313" key="14">
    <source>
        <dbReference type="EMBL" id="MBB3141137.1"/>
    </source>
</evidence>